<name>A0A7W7CI89_9PSEU</name>
<dbReference type="AlphaFoldDB" id="A0A7W7CI89"/>
<proteinExistence type="predicted"/>
<accession>A0A7W7CI89</accession>
<dbReference type="RefSeq" id="WP_246492691.1">
    <property type="nucleotide sequence ID" value="NZ_BAAAUI010000008.1"/>
</dbReference>
<dbReference type="InterPro" id="IPR043519">
    <property type="entry name" value="NT_sf"/>
</dbReference>
<comment type="caution">
    <text evidence="1">The sequence shown here is derived from an EMBL/GenBank/DDBJ whole genome shotgun (WGS) entry which is preliminary data.</text>
</comment>
<dbReference type="SUPFAM" id="SSF81301">
    <property type="entry name" value="Nucleotidyltransferase"/>
    <property type="match status" value="1"/>
</dbReference>
<protein>
    <recommendedName>
        <fullName evidence="3">Nucleotidyltransferase domain-containing protein</fullName>
    </recommendedName>
</protein>
<evidence type="ECO:0000313" key="2">
    <source>
        <dbReference type="Proteomes" id="UP000533598"/>
    </source>
</evidence>
<gene>
    <name evidence="1" type="ORF">HNR67_007600</name>
</gene>
<sequence length="277" mass="30303">MPQSEAVRIAARYLATADRLLPGKIVGCYLIGSAALGAWRAGRSDVDFIAVLDGDRGERELRRLRMLHIAGNLRTAGRALLRADPSIPGTMNGAFAAAEDMNKPVTRIRPLAAHSGRTFKRGAGFDVNPVMWKVLLEGGIPVRGDSPDRLGLDPEPGRLRDWNLDQLRGHWQDWARRCVTDPPRDKPLIPAHRQALARVLGPPRLHHTIATGGVIAKETAAEYAMDTFDARWHPMLRAALAQRTGEPGPEFPEPGRLPRLAGEFTLEVIAAAARLAQ</sequence>
<evidence type="ECO:0000313" key="1">
    <source>
        <dbReference type="EMBL" id="MBB4681482.1"/>
    </source>
</evidence>
<dbReference type="Proteomes" id="UP000533598">
    <property type="component" value="Unassembled WGS sequence"/>
</dbReference>
<organism evidence="1 2">
    <name type="scientific">Crossiella cryophila</name>
    <dbReference type="NCBI Taxonomy" id="43355"/>
    <lineage>
        <taxon>Bacteria</taxon>
        <taxon>Bacillati</taxon>
        <taxon>Actinomycetota</taxon>
        <taxon>Actinomycetes</taxon>
        <taxon>Pseudonocardiales</taxon>
        <taxon>Pseudonocardiaceae</taxon>
        <taxon>Crossiella</taxon>
    </lineage>
</organism>
<reference evidence="1 2" key="1">
    <citation type="submission" date="2020-08" db="EMBL/GenBank/DDBJ databases">
        <title>Sequencing the genomes of 1000 actinobacteria strains.</title>
        <authorList>
            <person name="Klenk H.-P."/>
        </authorList>
    </citation>
    <scope>NUCLEOTIDE SEQUENCE [LARGE SCALE GENOMIC DNA]</scope>
    <source>
        <strain evidence="1 2">DSM 44230</strain>
    </source>
</reference>
<keyword evidence="2" id="KW-1185">Reference proteome</keyword>
<dbReference type="EMBL" id="JACHMH010000001">
    <property type="protein sequence ID" value="MBB4681482.1"/>
    <property type="molecule type" value="Genomic_DNA"/>
</dbReference>
<evidence type="ECO:0008006" key="3">
    <source>
        <dbReference type="Google" id="ProtNLM"/>
    </source>
</evidence>